<reference evidence="11" key="2">
    <citation type="submission" date="2025-09" db="UniProtKB">
        <authorList>
            <consortium name="Ensembl"/>
        </authorList>
    </citation>
    <scope>IDENTIFICATION</scope>
</reference>
<dbReference type="Ensembl" id="ENSNMLT00000001089.1">
    <property type="protein sequence ID" value="ENSNMLP00000000925.1"/>
    <property type="gene ID" value="ENSNMLG00000000760.1"/>
</dbReference>
<keyword evidence="4" id="KW-0732">Signal</keyword>
<organism evidence="11 12">
    <name type="scientific">Neogobius melanostomus</name>
    <name type="common">round goby</name>
    <dbReference type="NCBI Taxonomy" id="47308"/>
    <lineage>
        <taxon>Eukaryota</taxon>
        <taxon>Metazoa</taxon>
        <taxon>Chordata</taxon>
        <taxon>Craniata</taxon>
        <taxon>Vertebrata</taxon>
        <taxon>Euteleostomi</taxon>
        <taxon>Actinopterygii</taxon>
        <taxon>Neopterygii</taxon>
        <taxon>Teleostei</taxon>
        <taxon>Neoteleostei</taxon>
        <taxon>Acanthomorphata</taxon>
        <taxon>Gobiaria</taxon>
        <taxon>Gobiiformes</taxon>
        <taxon>Gobioidei</taxon>
        <taxon>Gobiidae</taxon>
        <taxon>Benthophilinae</taxon>
        <taxon>Neogobiini</taxon>
        <taxon>Neogobius</taxon>
    </lineage>
</organism>
<dbReference type="InterPro" id="IPR003598">
    <property type="entry name" value="Ig_sub2"/>
</dbReference>
<dbReference type="SMART" id="SM00408">
    <property type="entry name" value="IGc2"/>
    <property type="match status" value="2"/>
</dbReference>
<dbReference type="PANTHER" id="PTHR10075:SF14">
    <property type="entry name" value="CELL ADHESION MOLECULE DSCAM2-RELATED"/>
    <property type="match status" value="1"/>
</dbReference>
<keyword evidence="2" id="KW-0433">Leucine-rich repeat</keyword>
<keyword evidence="8" id="KW-1015">Disulfide bond</keyword>
<dbReference type="SMART" id="SM00409">
    <property type="entry name" value="IG"/>
    <property type="match status" value="2"/>
</dbReference>
<dbReference type="AlphaFoldDB" id="A0A8C6S690"/>
<keyword evidence="3" id="KW-0812">Transmembrane</keyword>
<dbReference type="GO" id="GO:0030424">
    <property type="term" value="C:axon"/>
    <property type="evidence" value="ECO:0007669"/>
    <property type="project" value="TreeGrafter"/>
</dbReference>
<dbReference type="GO" id="GO:0007411">
    <property type="term" value="P:axon guidance"/>
    <property type="evidence" value="ECO:0007669"/>
    <property type="project" value="TreeGrafter"/>
</dbReference>
<evidence type="ECO:0000313" key="11">
    <source>
        <dbReference type="Ensembl" id="ENSNMLP00000000925.1"/>
    </source>
</evidence>
<name>A0A8C6S690_9GOBI</name>
<dbReference type="SUPFAM" id="SSF48726">
    <property type="entry name" value="Immunoglobulin"/>
    <property type="match status" value="3"/>
</dbReference>
<dbReference type="GO" id="GO:0007156">
    <property type="term" value="P:homophilic cell adhesion via plasma membrane adhesion molecules"/>
    <property type="evidence" value="ECO:0007669"/>
    <property type="project" value="TreeGrafter"/>
</dbReference>
<dbReference type="Pfam" id="PF13927">
    <property type="entry name" value="Ig_3"/>
    <property type="match status" value="1"/>
</dbReference>
<evidence type="ECO:0000256" key="5">
    <source>
        <dbReference type="ARBA" id="ARBA00022737"/>
    </source>
</evidence>
<dbReference type="GO" id="GO:0005886">
    <property type="term" value="C:plasma membrane"/>
    <property type="evidence" value="ECO:0007669"/>
    <property type="project" value="TreeGrafter"/>
</dbReference>
<evidence type="ECO:0000256" key="7">
    <source>
        <dbReference type="ARBA" id="ARBA00023136"/>
    </source>
</evidence>
<dbReference type="FunFam" id="2.60.40.10:FF:000076">
    <property type="entry name" value="Leucine-rich repeat and Ig domain-containing 4"/>
    <property type="match status" value="1"/>
</dbReference>
<dbReference type="Gene3D" id="2.60.40.10">
    <property type="entry name" value="Immunoglobulins"/>
    <property type="match status" value="3"/>
</dbReference>
<comment type="subcellular location">
    <subcellularLocation>
        <location evidence="1">Membrane</location>
        <topology evidence="1">Single-pass membrane protein</topology>
    </subcellularLocation>
</comment>
<dbReference type="InterPro" id="IPR007110">
    <property type="entry name" value="Ig-like_dom"/>
</dbReference>
<feature type="domain" description="Ig-like" evidence="10">
    <location>
        <begin position="43"/>
        <end position="135"/>
    </location>
</feature>
<dbReference type="PROSITE" id="PS50835">
    <property type="entry name" value="IG_LIKE"/>
    <property type="match status" value="2"/>
</dbReference>
<dbReference type="Pfam" id="PF07679">
    <property type="entry name" value="I-set"/>
    <property type="match status" value="1"/>
</dbReference>
<dbReference type="InterPro" id="IPR013098">
    <property type="entry name" value="Ig_I-set"/>
</dbReference>
<evidence type="ECO:0000256" key="6">
    <source>
        <dbReference type="ARBA" id="ARBA00022989"/>
    </source>
</evidence>
<dbReference type="PANTHER" id="PTHR10075">
    <property type="entry name" value="BASIGIN RELATED"/>
    <property type="match status" value="1"/>
</dbReference>
<evidence type="ECO:0000256" key="3">
    <source>
        <dbReference type="ARBA" id="ARBA00022692"/>
    </source>
</evidence>
<evidence type="ECO:0000259" key="10">
    <source>
        <dbReference type="PROSITE" id="PS50835"/>
    </source>
</evidence>
<protein>
    <recommendedName>
        <fullName evidence="10">Ig-like domain-containing protein</fullName>
    </recommendedName>
</protein>
<proteinExistence type="predicted"/>
<evidence type="ECO:0000256" key="1">
    <source>
        <dbReference type="ARBA" id="ARBA00004167"/>
    </source>
</evidence>
<dbReference type="GO" id="GO:0070593">
    <property type="term" value="P:dendrite self-avoidance"/>
    <property type="evidence" value="ECO:0007669"/>
    <property type="project" value="TreeGrafter"/>
</dbReference>
<evidence type="ECO:0000256" key="4">
    <source>
        <dbReference type="ARBA" id="ARBA00022729"/>
    </source>
</evidence>
<dbReference type="Proteomes" id="UP000694523">
    <property type="component" value="Unplaced"/>
</dbReference>
<dbReference type="InterPro" id="IPR036179">
    <property type="entry name" value="Ig-like_dom_sf"/>
</dbReference>
<keyword evidence="6" id="KW-1133">Transmembrane helix</keyword>
<keyword evidence="12" id="KW-1185">Reference proteome</keyword>
<reference evidence="11" key="1">
    <citation type="submission" date="2025-08" db="UniProtKB">
        <authorList>
            <consortium name="Ensembl"/>
        </authorList>
    </citation>
    <scope>IDENTIFICATION</scope>
</reference>
<dbReference type="InterPro" id="IPR013783">
    <property type="entry name" value="Ig-like_fold"/>
</dbReference>
<keyword evidence="5" id="KW-0677">Repeat</keyword>
<evidence type="ECO:0000256" key="2">
    <source>
        <dbReference type="ARBA" id="ARBA00022614"/>
    </source>
</evidence>
<feature type="domain" description="Ig-like" evidence="10">
    <location>
        <begin position="149"/>
        <end position="228"/>
    </location>
</feature>
<evidence type="ECO:0000256" key="9">
    <source>
        <dbReference type="ARBA" id="ARBA00023319"/>
    </source>
</evidence>
<evidence type="ECO:0000256" key="8">
    <source>
        <dbReference type="ARBA" id="ARBA00023157"/>
    </source>
</evidence>
<sequence>MAPNGTLRLAAALPTDRGVYRCVASNSAGAASSSVRIHVSSLPPVIQQLKEETVALSAGMPVYAHCSARGAPTPALRWKIPSGIYMRPSQFLHGNLFVLPNGTLHIRSFRTKDAGSYECTASNAVGADRRVVRIEIGGRATNGVVVQLGTTAKLPCQAVGDPTPSVTWLSPMNRIIPWSSGSGFYTERVVVVSGGTLEVRIAQKQDTGHYTCRASNSAGTRSKVVRLEVEVPNAIRNTVPSGTLNRPIAGIGTHEMNCCPHAQTTAQPQ</sequence>
<keyword evidence="9" id="KW-0393">Immunoglobulin domain</keyword>
<dbReference type="GO" id="GO:0098632">
    <property type="term" value="F:cell-cell adhesion mediator activity"/>
    <property type="evidence" value="ECO:0007669"/>
    <property type="project" value="TreeGrafter"/>
</dbReference>
<dbReference type="InterPro" id="IPR003599">
    <property type="entry name" value="Ig_sub"/>
</dbReference>
<accession>A0A8C6S690</accession>
<evidence type="ECO:0000313" key="12">
    <source>
        <dbReference type="Proteomes" id="UP000694523"/>
    </source>
</evidence>
<keyword evidence="7" id="KW-0472">Membrane</keyword>